<feature type="region of interest" description="Disordered" evidence="1">
    <location>
        <begin position="22"/>
        <end position="62"/>
    </location>
</feature>
<feature type="region of interest" description="Disordered" evidence="1">
    <location>
        <begin position="87"/>
        <end position="118"/>
    </location>
</feature>
<dbReference type="Proteomes" id="UP000664132">
    <property type="component" value="Unassembled WGS sequence"/>
</dbReference>
<dbReference type="AlphaFoldDB" id="A0A8H7T8D2"/>
<name>A0A8H7T8D2_9HELO</name>
<evidence type="ECO:0000313" key="2">
    <source>
        <dbReference type="EMBL" id="KAG4414203.1"/>
    </source>
</evidence>
<evidence type="ECO:0000256" key="1">
    <source>
        <dbReference type="SAM" id="MobiDB-lite"/>
    </source>
</evidence>
<keyword evidence="3" id="KW-1185">Reference proteome</keyword>
<evidence type="ECO:0000313" key="3">
    <source>
        <dbReference type="Proteomes" id="UP000664132"/>
    </source>
</evidence>
<proteinExistence type="predicted"/>
<sequence>MPSAPFGFHYIPISSSIFKSKFKPSTNPGNDSSTDLLSKTNTNTADINSISTVDKPQRTEKEIKKYRKKIDQEEKKFIEDRLQEVSARTEKWERKRKEEKKRKGKEEKLEERKKKSRM</sequence>
<feature type="compositionally biased region" description="Polar residues" evidence="1">
    <location>
        <begin position="26"/>
        <end position="54"/>
    </location>
</feature>
<accession>A0A8H7T8D2</accession>
<protein>
    <submittedName>
        <fullName evidence="2">Uncharacterized protein</fullName>
    </submittedName>
</protein>
<feature type="compositionally biased region" description="Basic and acidic residues" evidence="1">
    <location>
        <begin position="104"/>
        <end position="118"/>
    </location>
</feature>
<gene>
    <name evidence="2" type="ORF">IFR04_012650</name>
</gene>
<feature type="compositionally biased region" description="Basic and acidic residues" evidence="1">
    <location>
        <begin position="87"/>
        <end position="96"/>
    </location>
</feature>
<organism evidence="2 3">
    <name type="scientific">Cadophora malorum</name>
    <dbReference type="NCBI Taxonomy" id="108018"/>
    <lineage>
        <taxon>Eukaryota</taxon>
        <taxon>Fungi</taxon>
        <taxon>Dikarya</taxon>
        <taxon>Ascomycota</taxon>
        <taxon>Pezizomycotina</taxon>
        <taxon>Leotiomycetes</taxon>
        <taxon>Helotiales</taxon>
        <taxon>Ploettnerulaceae</taxon>
        <taxon>Cadophora</taxon>
    </lineage>
</organism>
<reference evidence="2" key="1">
    <citation type="submission" date="2021-02" db="EMBL/GenBank/DDBJ databases">
        <title>Genome sequence Cadophora malorum strain M34.</title>
        <authorList>
            <person name="Stefanovic E."/>
            <person name="Vu D."/>
            <person name="Scully C."/>
            <person name="Dijksterhuis J."/>
            <person name="Roader J."/>
            <person name="Houbraken J."/>
        </authorList>
    </citation>
    <scope>NUCLEOTIDE SEQUENCE</scope>
    <source>
        <strain evidence="2">M34</strain>
    </source>
</reference>
<dbReference type="EMBL" id="JAFJYH010000276">
    <property type="protein sequence ID" value="KAG4414203.1"/>
    <property type="molecule type" value="Genomic_DNA"/>
</dbReference>
<comment type="caution">
    <text evidence="2">The sequence shown here is derived from an EMBL/GenBank/DDBJ whole genome shotgun (WGS) entry which is preliminary data.</text>
</comment>